<organism evidence="1 2">
    <name type="scientific">Paenibacillus cellulosilyticus</name>
    <dbReference type="NCBI Taxonomy" id="375489"/>
    <lineage>
        <taxon>Bacteria</taxon>
        <taxon>Bacillati</taxon>
        <taxon>Bacillota</taxon>
        <taxon>Bacilli</taxon>
        <taxon>Bacillales</taxon>
        <taxon>Paenibacillaceae</taxon>
        <taxon>Paenibacillus</taxon>
    </lineage>
</organism>
<gene>
    <name evidence="1" type="ORF">DFQ01_105117</name>
</gene>
<dbReference type="AlphaFoldDB" id="A0A2V2YV13"/>
<dbReference type="RefSeq" id="WP_174812761.1">
    <property type="nucleotide sequence ID" value="NZ_CP054613.1"/>
</dbReference>
<dbReference type="EMBL" id="QGTQ01000005">
    <property type="protein sequence ID" value="PWW05133.1"/>
    <property type="molecule type" value="Genomic_DNA"/>
</dbReference>
<reference evidence="1 2" key="1">
    <citation type="submission" date="2018-05" db="EMBL/GenBank/DDBJ databases">
        <title>Genomic Encyclopedia of Type Strains, Phase III (KMG-III): the genomes of soil and plant-associated and newly described type strains.</title>
        <authorList>
            <person name="Whitman W."/>
        </authorList>
    </citation>
    <scope>NUCLEOTIDE SEQUENCE [LARGE SCALE GENOMIC DNA]</scope>
    <source>
        <strain evidence="1 2">CECT 5696</strain>
    </source>
</reference>
<evidence type="ECO:0000313" key="2">
    <source>
        <dbReference type="Proteomes" id="UP000246635"/>
    </source>
</evidence>
<keyword evidence="2" id="KW-1185">Reference proteome</keyword>
<comment type="caution">
    <text evidence="1">The sequence shown here is derived from an EMBL/GenBank/DDBJ whole genome shotgun (WGS) entry which is preliminary data.</text>
</comment>
<accession>A0A2V2YV13</accession>
<sequence>MNITVNPTIVQPGGEVLVTVKVQNVAAIPIVKQFRHVLPTGFEFVVGSLHVSDRPHLTHLHDVLDLGTNQPGQIDTILFRLRAPLIPLVERTILSTTLTSSLGDITNHTIITIEEGEE</sequence>
<proteinExistence type="predicted"/>
<protein>
    <submittedName>
        <fullName evidence="1">Putative repeat protein (TIGR01451 family)</fullName>
    </submittedName>
</protein>
<name>A0A2V2YV13_9BACL</name>
<dbReference type="Proteomes" id="UP000246635">
    <property type="component" value="Unassembled WGS sequence"/>
</dbReference>
<evidence type="ECO:0000313" key="1">
    <source>
        <dbReference type="EMBL" id="PWW05133.1"/>
    </source>
</evidence>